<dbReference type="SUPFAM" id="SSF49785">
    <property type="entry name" value="Galactose-binding domain-like"/>
    <property type="match status" value="2"/>
</dbReference>
<dbReference type="SUPFAM" id="SSF51445">
    <property type="entry name" value="(Trans)glycosidases"/>
    <property type="match status" value="1"/>
</dbReference>
<dbReference type="InterPro" id="IPR017853">
    <property type="entry name" value="GH"/>
</dbReference>
<dbReference type="Gene3D" id="2.60.120.260">
    <property type="entry name" value="Galactose-binding domain-like"/>
    <property type="match status" value="2"/>
</dbReference>
<dbReference type="SMART" id="SM00813">
    <property type="entry name" value="Alpha-L-AF_C"/>
    <property type="match status" value="1"/>
</dbReference>
<proteinExistence type="inferred from homology"/>
<reference evidence="9" key="1">
    <citation type="submission" date="2022-01" db="EMBL/GenBank/DDBJ databases">
        <authorList>
            <person name="Criscuolo A."/>
        </authorList>
    </citation>
    <scope>NUCLEOTIDE SEQUENCE</scope>
    <source>
        <strain evidence="9">CIP111891</strain>
    </source>
</reference>
<dbReference type="Gene3D" id="3.20.20.80">
    <property type="entry name" value="Glycosidases"/>
    <property type="match status" value="1"/>
</dbReference>
<dbReference type="Pfam" id="PF18099">
    <property type="entry name" value="CBM_35_2"/>
    <property type="match status" value="1"/>
</dbReference>
<dbReference type="InterPro" id="IPR055235">
    <property type="entry name" value="ASD1_cat"/>
</dbReference>
<accession>A0ABN8H418</accession>
<dbReference type="InterPro" id="IPR051563">
    <property type="entry name" value="Glycosyl_Hydrolase_51"/>
</dbReference>
<protein>
    <recommendedName>
        <fullName evidence="3">non-reducing end alpha-L-arabinofuranosidase</fullName>
        <ecNumber evidence="3">3.2.1.55</ecNumber>
    </recommendedName>
</protein>
<dbReference type="InterPro" id="IPR008979">
    <property type="entry name" value="Galactose-bd-like_sf"/>
</dbReference>
<sequence>MSTVLRKQAKRCASLFLSASILIGMFATVQPAYAATTTADVTVNANITGNKVSQLLVGGFTEDLNLSVDGGLYAEKVFNRSFEFGSLDKAPYNTPLTGWTQVNRGSGAGTITVENTSPLNTVNTHYLHLNVSAAGSGVGISNAGWFGMSVKASTTYNYSFFAKKGSDFNSSLTLAIEGATGTSYGSNTISSLTGDWVKYTGSITSTTNDVNAKLVLTANGTGNVYLDFISLFPDQTYKNRPNGARTDMGEAYEDLHLKFIRFPGGCIIHSSAYQYNWKDQLGPVETRKEYPNMWVTQDPREHITNGFGMFEWLQFIEDLGTVAVPVLPVGVTHISSALDPNSAAMNQIVQDTLDFVEFANGSSTSTWGAKRAAMGHPEPFNIEYLGLGNEEYDTANARADITKVYNAVHQAYPSLKLIVTSGDSHSLYDFSAQLGAYETDAHYYFTRGSLGWIDFIYSYNREYPKVMIGEYGSNSRDATINDALDMAEDKTVFEKNGDILDMSAFTHLRRVIDFDNANVFKSNYHHVDKMWAENLADYNVNFRQSGDTNLMVVAGKDNETGDVILKLINNSANTINPNITLNGMTNISSSADVTYLKPKVSGNKDAKDDNYRNDGLGQSTDLNEVDFGTTTASITGNQLNYSLVPYSFSVVRVHGDISTSDASTIYEVENLNGGATISNSRALTAEYQYLTGMNASNSNWSKADLKAVGEYVQYNNFTVAEAGTYNMKIGYKTGTNRGILQMAIDGINQGSSFDQYGTGGNFADLDMGTVTLSAGKHPVRFTATGKNASSTDYGGAIDYILLTPINSGPVNFNNMPTGGAPLGWNANTSVGTVTVQNVPSSSDKSVLMNKTGTATGSMTSLSKAFAPLSGTVVVESKVRRESTSNLWCLPYVYSSNGTIAESIQFDNGNIKAYYNGSWQTVQSFTAGTWYTLKLVLNTDTDKFDLYINGVQKVTQGTLRNAVSDIAKIDFYVADFNAGTTYVDVEREPYSTSSNFNSMSTGGAPVGWNVNTSVGTVTVQDVPSSADKSVLLNKAGTATGSKTSLSKVFAPLAGEVVVEAKVRRDSTSNLWCLPYVYSSDGTTLAETIQFDNGNIKAYNNGGWQTIQTFTAGTWYDLKLVIYTGTDKFDLYINGVQKVTQGTLRNAVSDIGKIEFYAADFNAGTTYVDIEREPYSN</sequence>
<evidence type="ECO:0000313" key="9">
    <source>
        <dbReference type="EMBL" id="CAH1226761.1"/>
    </source>
</evidence>
<evidence type="ECO:0000256" key="1">
    <source>
        <dbReference type="ARBA" id="ARBA00001462"/>
    </source>
</evidence>
<dbReference type="PANTHER" id="PTHR31776:SF0">
    <property type="entry name" value="ALPHA-L-ARABINOFURANOSIDASE 1"/>
    <property type="match status" value="1"/>
</dbReference>
<dbReference type="InterPro" id="IPR013320">
    <property type="entry name" value="ConA-like_dom_sf"/>
</dbReference>
<keyword evidence="5" id="KW-0378">Hydrolase</keyword>
<feature type="chain" id="PRO_5046494634" description="non-reducing end alpha-L-arabinofuranosidase" evidence="7">
    <location>
        <begin position="35"/>
        <end position="1175"/>
    </location>
</feature>
<keyword evidence="10" id="KW-1185">Reference proteome</keyword>
<gene>
    <name evidence="9" type="ORF">PAECIP111891_05991</name>
</gene>
<dbReference type="Pfam" id="PF22848">
    <property type="entry name" value="ASD1_dom"/>
    <property type="match status" value="1"/>
</dbReference>
<dbReference type="EC" id="3.2.1.55" evidence="3"/>
<comment type="catalytic activity">
    <reaction evidence="1">
        <text>Hydrolysis of terminal non-reducing alpha-L-arabinofuranoside residues in alpha-L-arabinosides.</text>
        <dbReference type="EC" id="3.2.1.55"/>
    </reaction>
</comment>
<evidence type="ECO:0000313" key="10">
    <source>
        <dbReference type="Proteomes" id="UP000838821"/>
    </source>
</evidence>
<evidence type="ECO:0000256" key="5">
    <source>
        <dbReference type="ARBA" id="ARBA00022801"/>
    </source>
</evidence>
<organism evidence="9 10">
    <name type="scientific">Paenibacillus allorhizoplanae</name>
    <dbReference type="NCBI Taxonomy" id="2905648"/>
    <lineage>
        <taxon>Bacteria</taxon>
        <taxon>Bacillati</taxon>
        <taxon>Bacillota</taxon>
        <taxon>Bacilli</taxon>
        <taxon>Bacillales</taxon>
        <taxon>Paenibacillaceae</taxon>
        <taxon>Paenibacillus</taxon>
    </lineage>
</organism>
<evidence type="ECO:0000256" key="2">
    <source>
        <dbReference type="ARBA" id="ARBA00007186"/>
    </source>
</evidence>
<dbReference type="PANTHER" id="PTHR31776">
    <property type="entry name" value="ALPHA-L-ARABINOFURANOSIDASE 1"/>
    <property type="match status" value="1"/>
</dbReference>
<name>A0ABN8H418_9BACL</name>
<evidence type="ECO:0000256" key="6">
    <source>
        <dbReference type="ARBA" id="ARBA00023180"/>
    </source>
</evidence>
<dbReference type="InterPro" id="IPR010720">
    <property type="entry name" value="Alpha-L-AF_C"/>
</dbReference>
<dbReference type="Pfam" id="PF22585">
    <property type="entry name" value="Sialidase-like_CBM"/>
    <property type="match status" value="1"/>
</dbReference>
<comment type="similarity">
    <text evidence="2">Belongs to the glycosyl hydrolase 51 family.</text>
</comment>
<comment type="caution">
    <text evidence="9">The sequence shown here is derived from an EMBL/GenBank/DDBJ whole genome shotgun (WGS) entry which is preliminary data.</text>
</comment>
<dbReference type="PROSITE" id="PS51175">
    <property type="entry name" value="CBM6"/>
    <property type="match status" value="1"/>
</dbReference>
<dbReference type="EMBL" id="CAKMMW010000027">
    <property type="protein sequence ID" value="CAH1226761.1"/>
    <property type="molecule type" value="Genomic_DNA"/>
</dbReference>
<dbReference type="SUPFAM" id="SSF49899">
    <property type="entry name" value="Concanavalin A-like lectins/glucanases"/>
    <property type="match status" value="2"/>
</dbReference>
<evidence type="ECO:0000256" key="3">
    <source>
        <dbReference type="ARBA" id="ARBA00012670"/>
    </source>
</evidence>
<keyword evidence="4 7" id="KW-0732">Signal</keyword>
<dbReference type="Proteomes" id="UP000838821">
    <property type="component" value="Unassembled WGS sequence"/>
</dbReference>
<feature type="domain" description="CBM6" evidence="8">
    <location>
        <begin position="664"/>
        <end position="803"/>
    </location>
</feature>
<dbReference type="InterPro" id="IPR054490">
    <property type="entry name" value="BT_1020-like_b-sandwich_1"/>
</dbReference>
<evidence type="ECO:0000256" key="4">
    <source>
        <dbReference type="ARBA" id="ARBA00022729"/>
    </source>
</evidence>
<keyword evidence="6" id="KW-0325">Glycoprotein</keyword>
<dbReference type="InterPro" id="IPR005084">
    <property type="entry name" value="CBM6"/>
</dbReference>
<dbReference type="InterPro" id="IPR041342">
    <property type="entry name" value="CBM35"/>
</dbReference>
<dbReference type="RefSeq" id="WP_236292132.1">
    <property type="nucleotide sequence ID" value="NZ_CAKMMW010000027.1"/>
</dbReference>
<evidence type="ECO:0000256" key="7">
    <source>
        <dbReference type="SAM" id="SignalP"/>
    </source>
</evidence>
<evidence type="ECO:0000259" key="8">
    <source>
        <dbReference type="PROSITE" id="PS51175"/>
    </source>
</evidence>
<feature type="signal peptide" evidence="7">
    <location>
        <begin position="1"/>
        <end position="34"/>
    </location>
</feature>